<keyword evidence="2 5" id="KW-0547">Nucleotide-binding</keyword>
<keyword evidence="4" id="KW-0807">Transducer</keyword>
<dbReference type="GO" id="GO:0005834">
    <property type="term" value="C:heterotrimeric G-protein complex"/>
    <property type="evidence" value="ECO:0007669"/>
    <property type="project" value="TreeGrafter"/>
</dbReference>
<protein>
    <submittedName>
        <fullName evidence="7">Uncharacterized protein</fullName>
    </submittedName>
</protein>
<dbReference type="PROSITE" id="PS51882">
    <property type="entry name" value="G_ALPHA"/>
    <property type="match status" value="1"/>
</dbReference>
<dbReference type="SMART" id="SM00275">
    <property type="entry name" value="G_alpha"/>
    <property type="match status" value="1"/>
</dbReference>
<dbReference type="GO" id="GO:0031683">
    <property type="term" value="F:G-protein beta/gamma-subunit complex binding"/>
    <property type="evidence" value="ECO:0007669"/>
    <property type="project" value="InterPro"/>
</dbReference>
<dbReference type="GO" id="GO:0001664">
    <property type="term" value="F:G protein-coupled receptor binding"/>
    <property type="evidence" value="ECO:0007669"/>
    <property type="project" value="TreeGrafter"/>
</dbReference>
<dbReference type="GO" id="GO:0007188">
    <property type="term" value="P:adenylate cyclase-modulating G protein-coupled receptor signaling pathway"/>
    <property type="evidence" value="ECO:0007669"/>
    <property type="project" value="TreeGrafter"/>
</dbReference>
<evidence type="ECO:0000256" key="5">
    <source>
        <dbReference type="PIRSR" id="PIRSR601019-1"/>
    </source>
</evidence>
<reference evidence="7" key="1">
    <citation type="submission" date="2021-01" db="EMBL/GenBank/DDBJ databases">
        <authorList>
            <person name="Corre E."/>
            <person name="Pelletier E."/>
            <person name="Niang G."/>
            <person name="Scheremetjew M."/>
            <person name="Finn R."/>
            <person name="Kale V."/>
            <person name="Holt S."/>
            <person name="Cochrane G."/>
            <person name="Meng A."/>
            <person name="Brown T."/>
            <person name="Cohen L."/>
        </authorList>
    </citation>
    <scope>NUCLEOTIDE SEQUENCE</scope>
</reference>
<dbReference type="PRINTS" id="PR00318">
    <property type="entry name" value="GPROTEINA"/>
</dbReference>
<dbReference type="PANTHER" id="PTHR10218:SF302">
    <property type="entry name" value="GUANINE NUCLEOTIDE-BINDING PROTEIN ALPHA-5 SUBUNIT"/>
    <property type="match status" value="1"/>
</dbReference>
<dbReference type="GO" id="GO:0005525">
    <property type="term" value="F:GTP binding"/>
    <property type="evidence" value="ECO:0007669"/>
    <property type="project" value="UniProtKB-KW"/>
</dbReference>
<gene>
    <name evidence="7" type="ORF">EMAR1385_LOCUS1437</name>
</gene>
<keyword evidence="3 5" id="KW-0342">GTP-binding</keyword>
<dbReference type="GO" id="GO:0003924">
    <property type="term" value="F:GTPase activity"/>
    <property type="evidence" value="ECO:0007669"/>
    <property type="project" value="InterPro"/>
</dbReference>
<feature type="binding site" evidence="5">
    <location>
        <begin position="33"/>
        <end position="37"/>
    </location>
    <ligand>
        <name>GTP</name>
        <dbReference type="ChEBI" id="CHEBI:37565"/>
    </ligand>
</feature>
<dbReference type="InterPro" id="IPR001019">
    <property type="entry name" value="Gprotein_alpha_su"/>
</dbReference>
<name>A0A7S0THK9_9EUKA</name>
<evidence type="ECO:0000256" key="6">
    <source>
        <dbReference type="PIRSR" id="PIRSR601019-2"/>
    </source>
</evidence>
<organism evidence="7">
    <name type="scientific">Elphidium margaritaceum</name>
    <dbReference type="NCBI Taxonomy" id="933848"/>
    <lineage>
        <taxon>Eukaryota</taxon>
        <taxon>Sar</taxon>
        <taxon>Rhizaria</taxon>
        <taxon>Retaria</taxon>
        <taxon>Foraminifera</taxon>
        <taxon>Rotaliida</taxon>
        <taxon>Elphidiidae</taxon>
        <taxon>Elphidium</taxon>
    </lineage>
</organism>
<dbReference type="SUPFAM" id="SSF52540">
    <property type="entry name" value="P-loop containing nucleoside triphosphate hydrolases"/>
    <property type="match status" value="1"/>
</dbReference>
<evidence type="ECO:0000256" key="1">
    <source>
        <dbReference type="ARBA" id="ARBA00022723"/>
    </source>
</evidence>
<feature type="binding site" evidence="6">
    <location>
        <position position="14"/>
    </location>
    <ligand>
        <name>Mg(2+)</name>
        <dbReference type="ChEBI" id="CHEBI:18420"/>
    </ligand>
</feature>
<dbReference type="EMBL" id="HBFI01002027">
    <property type="protein sequence ID" value="CAD8732556.1"/>
    <property type="molecule type" value="Transcribed_RNA"/>
</dbReference>
<evidence type="ECO:0000256" key="4">
    <source>
        <dbReference type="ARBA" id="ARBA00023224"/>
    </source>
</evidence>
<sequence>MPDDKDILMVRIRSIGVVQKRFNINKNMFEIYDAGGQRSERKKWMHHFGNVQAVIFVAALNHYCARLFEDETVNGMHESIRLFATICNEKHFEKTEMILFLNKNDLFRDRLSEGTTLRSCFHQTAGWDGEQWDKDTKDPTAEYEVMDYVPNATGASNDAAGAQEDSELFEQSYAHSVSFIQRQYSMVKENTAKLLYVHVTTATNKENVSKVFWDVQNMIIRKNLLRGGIV</sequence>
<dbReference type="GO" id="GO:0005737">
    <property type="term" value="C:cytoplasm"/>
    <property type="evidence" value="ECO:0007669"/>
    <property type="project" value="TreeGrafter"/>
</dbReference>
<dbReference type="PANTHER" id="PTHR10218">
    <property type="entry name" value="GTP-BINDING PROTEIN ALPHA SUBUNIT"/>
    <property type="match status" value="1"/>
</dbReference>
<dbReference type="AlphaFoldDB" id="A0A7S0THK9"/>
<evidence type="ECO:0000256" key="2">
    <source>
        <dbReference type="ARBA" id="ARBA00022741"/>
    </source>
</evidence>
<dbReference type="InterPro" id="IPR027417">
    <property type="entry name" value="P-loop_NTPase"/>
</dbReference>
<proteinExistence type="predicted"/>
<dbReference type="Gene3D" id="3.40.50.300">
    <property type="entry name" value="P-loop containing nucleotide triphosphate hydrolases"/>
    <property type="match status" value="1"/>
</dbReference>
<evidence type="ECO:0000313" key="7">
    <source>
        <dbReference type="EMBL" id="CAD8732556.1"/>
    </source>
</evidence>
<accession>A0A7S0THK9</accession>
<dbReference type="GO" id="GO:0046872">
    <property type="term" value="F:metal ion binding"/>
    <property type="evidence" value="ECO:0007669"/>
    <property type="project" value="UniProtKB-KW"/>
</dbReference>
<evidence type="ECO:0000256" key="3">
    <source>
        <dbReference type="ARBA" id="ARBA00023134"/>
    </source>
</evidence>
<dbReference type="Pfam" id="PF00503">
    <property type="entry name" value="G-alpha"/>
    <property type="match status" value="1"/>
</dbReference>
<feature type="binding site" evidence="5">
    <location>
        <begin position="102"/>
        <end position="105"/>
    </location>
    <ligand>
        <name>GTP</name>
        <dbReference type="ChEBI" id="CHEBI:37565"/>
    </ligand>
</feature>
<keyword evidence="1 6" id="KW-0479">Metal-binding</keyword>
<keyword evidence="6" id="KW-0460">Magnesium</keyword>